<dbReference type="PANTHER" id="PTHR30026">
    <property type="entry name" value="OUTER MEMBRANE PROTEIN TOLC"/>
    <property type="match status" value="1"/>
</dbReference>
<dbReference type="GO" id="GO:1990281">
    <property type="term" value="C:efflux pump complex"/>
    <property type="evidence" value="ECO:0007669"/>
    <property type="project" value="TreeGrafter"/>
</dbReference>
<dbReference type="AlphaFoldDB" id="A0A1I4LN69"/>
<evidence type="ECO:0000313" key="8">
    <source>
        <dbReference type="Proteomes" id="UP000199006"/>
    </source>
</evidence>
<organism evidence="7 8">
    <name type="scientific">Halanaerobium salsuginis</name>
    <dbReference type="NCBI Taxonomy" id="29563"/>
    <lineage>
        <taxon>Bacteria</taxon>
        <taxon>Bacillati</taxon>
        <taxon>Bacillota</taxon>
        <taxon>Clostridia</taxon>
        <taxon>Halanaerobiales</taxon>
        <taxon>Halanaerobiaceae</taxon>
        <taxon>Halanaerobium</taxon>
    </lineage>
</organism>
<proteinExistence type="predicted"/>
<dbReference type="InterPro" id="IPR051906">
    <property type="entry name" value="TolC-like"/>
</dbReference>
<dbReference type="GO" id="GO:0015288">
    <property type="term" value="F:porin activity"/>
    <property type="evidence" value="ECO:0007669"/>
    <property type="project" value="TreeGrafter"/>
</dbReference>
<dbReference type="GO" id="GO:0015562">
    <property type="term" value="F:efflux transmembrane transporter activity"/>
    <property type="evidence" value="ECO:0007669"/>
    <property type="project" value="InterPro"/>
</dbReference>
<dbReference type="Gene3D" id="1.20.1600.10">
    <property type="entry name" value="Outer membrane efflux proteins (OEP)"/>
    <property type="match status" value="1"/>
</dbReference>
<name>A0A1I4LN69_9FIRM</name>
<keyword evidence="6" id="KW-0175">Coiled coil</keyword>
<dbReference type="Proteomes" id="UP000199006">
    <property type="component" value="Unassembled WGS sequence"/>
</dbReference>
<evidence type="ECO:0000256" key="4">
    <source>
        <dbReference type="ARBA" id="ARBA00023136"/>
    </source>
</evidence>
<protein>
    <submittedName>
        <fullName evidence="7">Outer membrane efflux protein</fullName>
    </submittedName>
</protein>
<accession>A0A1I4LN69</accession>
<dbReference type="SUPFAM" id="SSF56954">
    <property type="entry name" value="Outer membrane efflux proteins (OEP)"/>
    <property type="match status" value="1"/>
</dbReference>
<comment type="subcellular location">
    <subcellularLocation>
        <location evidence="1">Cell outer membrane</location>
    </subcellularLocation>
</comment>
<keyword evidence="5" id="KW-0998">Cell outer membrane</keyword>
<evidence type="ECO:0000256" key="2">
    <source>
        <dbReference type="ARBA" id="ARBA00022452"/>
    </source>
</evidence>
<evidence type="ECO:0000256" key="1">
    <source>
        <dbReference type="ARBA" id="ARBA00004442"/>
    </source>
</evidence>
<dbReference type="GO" id="GO:0009279">
    <property type="term" value="C:cell outer membrane"/>
    <property type="evidence" value="ECO:0007669"/>
    <property type="project" value="UniProtKB-SubCell"/>
</dbReference>
<sequence length="382" mass="44193">MIMLINSFKINKILLNRVFIIFFSSILFACLFPAVLLAAELNLEQAMKIGLKNNIDLKNYQNEVVKLKHDLALIRAQQGWQIDFTAQYDNVIEQPESDNSDSWERDGYAQDGRTTLGISREYSSGFSLNPEISYDGSGKKNYHLELELPIFPYSPAELEKDYYIKKTDYLIAQNDYILEKKAKILEWLEDYLEILRLTANINNLKLNLKQAAKNLKFEREKNKLDQAGETEILTAEIAYLDAKNNYQNSTYQLENNLAELKIKLGLDSKTTLMLEDHKLLAVDLNNMIVKYEKKSHLKLYSQLIKADLEINSLQLQKKLLEEQLIWLQSDNKTSFILTGSYDQENDESILGLIMNYDLYDGGKNDLEQSKLKAEIELQQKNS</sequence>
<evidence type="ECO:0000256" key="5">
    <source>
        <dbReference type="ARBA" id="ARBA00023237"/>
    </source>
</evidence>
<evidence type="ECO:0000256" key="6">
    <source>
        <dbReference type="SAM" id="Coils"/>
    </source>
</evidence>
<keyword evidence="4" id="KW-0472">Membrane</keyword>
<keyword evidence="2" id="KW-1134">Transmembrane beta strand</keyword>
<dbReference type="EMBL" id="FOTI01000042">
    <property type="protein sequence ID" value="SFL92454.1"/>
    <property type="molecule type" value="Genomic_DNA"/>
</dbReference>
<gene>
    <name evidence="7" type="ORF">SAMN02983006_02368</name>
</gene>
<feature type="coiled-coil region" evidence="6">
    <location>
        <begin position="194"/>
        <end position="330"/>
    </location>
</feature>
<dbReference type="PANTHER" id="PTHR30026:SF20">
    <property type="entry name" value="OUTER MEMBRANE PROTEIN TOLC"/>
    <property type="match status" value="1"/>
</dbReference>
<evidence type="ECO:0000313" key="7">
    <source>
        <dbReference type="EMBL" id="SFL92454.1"/>
    </source>
</evidence>
<keyword evidence="3" id="KW-0812">Transmembrane</keyword>
<evidence type="ECO:0000256" key="3">
    <source>
        <dbReference type="ARBA" id="ARBA00022692"/>
    </source>
</evidence>
<keyword evidence="8" id="KW-1185">Reference proteome</keyword>
<reference evidence="7 8" key="1">
    <citation type="submission" date="2016-10" db="EMBL/GenBank/DDBJ databases">
        <authorList>
            <person name="de Groot N.N."/>
        </authorList>
    </citation>
    <scope>NUCLEOTIDE SEQUENCE [LARGE SCALE GENOMIC DNA]</scope>
    <source>
        <strain evidence="7 8">ATCC 51327</strain>
    </source>
</reference>
<dbReference type="STRING" id="29563.SAMN02983006_02368"/>